<dbReference type="InterPro" id="IPR007461">
    <property type="entry name" value="Ysc84_actin-binding"/>
</dbReference>
<dbReference type="InterPro" id="IPR051702">
    <property type="entry name" value="SH3_domain_YSC84-like"/>
</dbReference>
<dbReference type="Pfam" id="PF04366">
    <property type="entry name" value="Ysc84"/>
    <property type="match status" value="1"/>
</dbReference>
<feature type="region of interest" description="Disordered" evidence="1">
    <location>
        <begin position="257"/>
        <end position="375"/>
    </location>
</feature>
<reference evidence="4" key="2">
    <citation type="submission" date="2015-01" db="EMBL/GenBank/DDBJ databases">
        <title>Evolutionary Origins and Diversification of the Mycorrhizal Mutualists.</title>
        <authorList>
            <consortium name="DOE Joint Genome Institute"/>
            <consortium name="Mycorrhizal Genomics Consortium"/>
            <person name="Kohler A."/>
            <person name="Kuo A."/>
            <person name="Nagy L.G."/>
            <person name="Floudas D."/>
            <person name="Copeland A."/>
            <person name="Barry K.W."/>
            <person name="Cichocki N."/>
            <person name="Veneault-Fourrey C."/>
            <person name="LaButti K."/>
            <person name="Lindquist E.A."/>
            <person name="Lipzen A."/>
            <person name="Lundell T."/>
            <person name="Morin E."/>
            <person name="Murat C."/>
            <person name="Riley R."/>
            <person name="Ohm R."/>
            <person name="Sun H."/>
            <person name="Tunlid A."/>
            <person name="Henrissat B."/>
            <person name="Grigoriev I.V."/>
            <person name="Hibbett D.S."/>
            <person name="Martin F."/>
        </authorList>
    </citation>
    <scope>NUCLEOTIDE SEQUENCE [LARGE SCALE GENOMIC DNA]</scope>
    <source>
        <strain evidence="4">F 1598</strain>
    </source>
</reference>
<dbReference type="OrthoDB" id="10255128at2759"/>
<accession>A0A0C3FCB9</accession>
<protein>
    <recommendedName>
        <fullName evidence="2">Ysc84 actin-binding domain-containing protein</fullName>
    </recommendedName>
</protein>
<dbReference type="STRING" id="765440.A0A0C3FCB9"/>
<dbReference type="PANTHER" id="PTHR15629">
    <property type="entry name" value="SH3YL1 PROTEIN"/>
    <property type="match status" value="1"/>
</dbReference>
<dbReference type="EMBL" id="KN833024">
    <property type="protein sequence ID" value="KIM77509.1"/>
    <property type="molecule type" value="Genomic_DNA"/>
</dbReference>
<dbReference type="HOGENOM" id="CLU_797194_0_0_1"/>
<proteinExistence type="predicted"/>
<evidence type="ECO:0000313" key="4">
    <source>
        <dbReference type="Proteomes" id="UP000054166"/>
    </source>
</evidence>
<dbReference type="AlphaFoldDB" id="A0A0C3FCB9"/>
<dbReference type="InParanoid" id="A0A0C3FCB9"/>
<keyword evidence="4" id="KW-1185">Reference proteome</keyword>
<evidence type="ECO:0000259" key="2">
    <source>
        <dbReference type="Pfam" id="PF04366"/>
    </source>
</evidence>
<sequence>MDRLKKLGNKGWAVLDVVGQQSNKLANKLGAEAFWPMTLDKESDKAAAILRTFTRDGFQIKAIDRDGNHTKSLVKIPPKVLQEAKGLAIFTVFRTGLHISGAGGSGILVARQPDGTFGPPSGILMHTIGLGLLVGIDIYDTVLVLRTQEAVSAFAHPKVSIGAELSVAAGPLGSGGGADMGFKDKSPAWVYTKSKGFYAGIALDGTVVVERHDENARFYGQKIRAADLIKGAVSRPRSTDRLIAAIEMAEGRTAGQNYRVSGGLSPPFEQGGWSDPEYSYDKAPPLPARHSGDSSTYDQPIAGSSRLDAPFPSMPGAAPGMVPPLPARRSPTSQGDTYSGGGKGYPPDSKSDTLYVDSPPPYSDDDIKIGDNRST</sequence>
<dbReference type="CDD" id="cd11524">
    <property type="entry name" value="SYLF"/>
    <property type="match status" value="1"/>
</dbReference>
<organism evidence="3 4">
    <name type="scientific">Piloderma croceum (strain F 1598)</name>
    <dbReference type="NCBI Taxonomy" id="765440"/>
    <lineage>
        <taxon>Eukaryota</taxon>
        <taxon>Fungi</taxon>
        <taxon>Dikarya</taxon>
        <taxon>Basidiomycota</taxon>
        <taxon>Agaricomycotina</taxon>
        <taxon>Agaricomycetes</taxon>
        <taxon>Agaricomycetidae</taxon>
        <taxon>Atheliales</taxon>
        <taxon>Atheliaceae</taxon>
        <taxon>Piloderma</taxon>
    </lineage>
</organism>
<dbReference type="PANTHER" id="PTHR15629:SF8">
    <property type="entry name" value="DUF500 DOMAIN PROTEIN (AFU_ORTHOLOGUE AFUA_5G07310)"/>
    <property type="match status" value="1"/>
</dbReference>
<evidence type="ECO:0000313" key="3">
    <source>
        <dbReference type="EMBL" id="KIM77509.1"/>
    </source>
</evidence>
<name>A0A0C3FCB9_PILCF</name>
<reference evidence="3 4" key="1">
    <citation type="submission" date="2014-04" db="EMBL/GenBank/DDBJ databases">
        <authorList>
            <consortium name="DOE Joint Genome Institute"/>
            <person name="Kuo A."/>
            <person name="Tarkka M."/>
            <person name="Buscot F."/>
            <person name="Kohler A."/>
            <person name="Nagy L.G."/>
            <person name="Floudas D."/>
            <person name="Copeland A."/>
            <person name="Barry K.W."/>
            <person name="Cichocki N."/>
            <person name="Veneault-Fourrey C."/>
            <person name="LaButti K."/>
            <person name="Lindquist E.A."/>
            <person name="Lipzen A."/>
            <person name="Lundell T."/>
            <person name="Morin E."/>
            <person name="Murat C."/>
            <person name="Sun H."/>
            <person name="Tunlid A."/>
            <person name="Henrissat B."/>
            <person name="Grigoriev I.V."/>
            <person name="Hibbett D.S."/>
            <person name="Martin F."/>
            <person name="Nordberg H.P."/>
            <person name="Cantor M.N."/>
            <person name="Hua S.X."/>
        </authorList>
    </citation>
    <scope>NUCLEOTIDE SEQUENCE [LARGE SCALE GENOMIC DNA]</scope>
    <source>
        <strain evidence="3 4">F 1598</strain>
    </source>
</reference>
<gene>
    <name evidence="3" type="ORF">PILCRDRAFT_825283</name>
</gene>
<dbReference type="GO" id="GO:0035091">
    <property type="term" value="F:phosphatidylinositol binding"/>
    <property type="evidence" value="ECO:0007669"/>
    <property type="project" value="TreeGrafter"/>
</dbReference>
<dbReference type="Proteomes" id="UP000054166">
    <property type="component" value="Unassembled WGS sequence"/>
</dbReference>
<evidence type="ECO:0000256" key="1">
    <source>
        <dbReference type="SAM" id="MobiDB-lite"/>
    </source>
</evidence>
<feature type="compositionally biased region" description="Basic and acidic residues" evidence="1">
    <location>
        <begin position="365"/>
        <end position="375"/>
    </location>
</feature>
<feature type="domain" description="Ysc84 actin-binding" evidence="2">
    <location>
        <begin position="126"/>
        <end position="248"/>
    </location>
</feature>